<organism evidence="3 4">
    <name type="scientific">Novosphingobium aromaticivorans (strain ATCC 700278 / DSM 12444 / CCUG 56034 / CIP 105152 / NBRC 16084 / F199)</name>
    <dbReference type="NCBI Taxonomy" id="279238"/>
    <lineage>
        <taxon>Bacteria</taxon>
        <taxon>Pseudomonadati</taxon>
        <taxon>Pseudomonadota</taxon>
        <taxon>Alphaproteobacteria</taxon>
        <taxon>Sphingomonadales</taxon>
        <taxon>Sphingomonadaceae</taxon>
        <taxon>Novosphingobium</taxon>
    </lineage>
</organism>
<dbReference type="KEGG" id="nar:Saro_2497"/>
<evidence type="ECO:0000313" key="3">
    <source>
        <dbReference type="EMBL" id="ABD26933.1"/>
    </source>
</evidence>
<name>Q2G5E0_NOVAD</name>
<keyword evidence="1" id="KW-0812">Transmembrane</keyword>
<proteinExistence type="predicted"/>
<sequence length="221" mass="23759">MRLAPPVQLLVERIRGCTCGVATIEFALIGPIILTIGLFGIETAYLNTVDLKLSQMAMTVADNASRLGQTDNSSVTPTVTETDIAEIMRGVEEEGASIDFETRGRVILSSLEKDSATGKQYIHWQRCYGNLERNSVYGDDGANNGLNGDPLQGMGSGTAQITATSSSTAVMFVEVFYSYEGLFGDMFLADRVLRKEGAFLIRDDRNLTPGVTGTGGQHACT</sequence>
<evidence type="ECO:0000259" key="2">
    <source>
        <dbReference type="Pfam" id="PF07811"/>
    </source>
</evidence>
<keyword evidence="1" id="KW-1133">Transmembrane helix</keyword>
<dbReference type="AlphaFoldDB" id="Q2G5E0"/>
<keyword evidence="4" id="KW-1185">Reference proteome</keyword>
<accession>Q2G5E0</accession>
<dbReference type="InterPro" id="IPR012495">
    <property type="entry name" value="TadE-like_dom"/>
</dbReference>
<reference evidence="4" key="1">
    <citation type="submission" date="2006-01" db="EMBL/GenBank/DDBJ databases">
        <title>Complete sequence of Novosphingobium aromaticivorans DSM 12444.</title>
        <authorList>
            <consortium name="US DOE Joint Genome Institute"/>
            <person name="Copeland A."/>
            <person name="Lucas S."/>
            <person name="Lapidus A."/>
            <person name="Barry K."/>
            <person name="Detter J.C."/>
            <person name="Glavina T."/>
            <person name="Hammon N."/>
            <person name="Israni S."/>
            <person name="Pitluck S."/>
            <person name="Chain P."/>
            <person name="Malfatti S."/>
            <person name="Shin M."/>
            <person name="Vergez L."/>
            <person name="Schmutz J."/>
            <person name="Larimer F."/>
            <person name="Land M."/>
            <person name="Kyrpides N."/>
            <person name="Ivanova N."/>
            <person name="Fredrickson J."/>
            <person name="Balkwill D."/>
            <person name="Romine M.F."/>
            <person name="Richardson P."/>
        </authorList>
    </citation>
    <scope>NUCLEOTIDE SEQUENCE [LARGE SCALE GENOMIC DNA]</scope>
    <source>
        <strain evidence="4">ATCC 700278 / DSM 12444 / CCUG 56034 / CIP 105152 / NBRC 16084 / F199</strain>
    </source>
</reference>
<dbReference type="HOGENOM" id="CLU_105422_0_0_5"/>
<dbReference type="Proteomes" id="UP000009134">
    <property type="component" value="Chromosome"/>
</dbReference>
<feature type="domain" description="TadE-like" evidence="2">
    <location>
        <begin position="20"/>
        <end position="61"/>
    </location>
</feature>
<keyword evidence="1" id="KW-0472">Membrane</keyword>
<dbReference type="STRING" id="279238.Saro_2497"/>
<gene>
    <name evidence="3" type="ordered locus">Saro_2497</name>
</gene>
<dbReference type="EMBL" id="CP000248">
    <property type="protein sequence ID" value="ABD26933.1"/>
    <property type="molecule type" value="Genomic_DNA"/>
</dbReference>
<dbReference type="Pfam" id="PF07811">
    <property type="entry name" value="TadE"/>
    <property type="match status" value="1"/>
</dbReference>
<dbReference type="eggNOG" id="COG4961">
    <property type="taxonomic scope" value="Bacteria"/>
</dbReference>
<protein>
    <submittedName>
        <fullName evidence="3">TadE-like protein</fullName>
    </submittedName>
</protein>
<evidence type="ECO:0000313" key="4">
    <source>
        <dbReference type="Proteomes" id="UP000009134"/>
    </source>
</evidence>
<feature type="transmembrane region" description="Helical" evidence="1">
    <location>
        <begin position="26"/>
        <end position="46"/>
    </location>
</feature>
<evidence type="ECO:0000256" key="1">
    <source>
        <dbReference type="SAM" id="Phobius"/>
    </source>
</evidence>